<protein>
    <submittedName>
        <fullName evidence="1">Uncharacterized protein</fullName>
    </submittedName>
</protein>
<proteinExistence type="predicted"/>
<organism evidence="1 2">
    <name type="scientific">Acropora cervicornis</name>
    <name type="common">Staghorn coral</name>
    <dbReference type="NCBI Taxonomy" id="6130"/>
    <lineage>
        <taxon>Eukaryota</taxon>
        <taxon>Metazoa</taxon>
        <taxon>Cnidaria</taxon>
        <taxon>Anthozoa</taxon>
        <taxon>Hexacorallia</taxon>
        <taxon>Scleractinia</taxon>
        <taxon>Astrocoeniina</taxon>
        <taxon>Acroporidae</taxon>
        <taxon>Acropora</taxon>
    </lineage>
</organism>
<comment type="caution">
    <text evidence="1">The sequence shown here is derived from an EMBL/GenBank/DDBJ whole genome shotgun (WGS) entry which is preliminary data.</text>
</comment>
<reference evidence="1" key="2">
    <citation type="journal article" date="2023" name="Science">
        <title>Genomic signatures of disease resistance in endangered staghorn corals.</title>
        <authorList>
            <person name="Vollmer S.V."/>
            <person name="Selwyn J.D."/>
            <person name="Despard B.A."/>
            <person name="Roesel C.L."/>
        </authorList>
    </citation>
    <scope>NUCLEOTIDE SEQUENCE</scope>
    <source>
        <strain evidence="1">K2</strain>
    </source>
</reference>
<sequence length="131" mass="15307">MSGRKKKDYRKVLKSILELLPVAEIRQITIGFERAMWSVLRQLFPDVRIKGCSTGHRLFGGRKFMALPFLPEDNIQPMFEQLRLEATTDPLKQFVNYVSETWISSNTWPPSSWSVYMMAIRSNNDVEGWHN</sequence>
<name>A0AAD9UUD6_ACRCE</name>
<dbReference type="AlphaFoldDB" id="A0AAD9UUD6"/>
<dbReference type="EMBL" id="JARQWQ010000112">
    <property type="protein sequence ID" value="KAK2550308.1"/>
    <property type="molecule type" value="Genomic_DNA"/>
</dbReference>
<gene>
    <name evidence="1" type="ORF">P5673_028998</name>
</gene>
<evidence type="ECO:0000313" key="1">
    <source>
        <dbReference type="EMBL" id="KAK2550308.1"/>
    </source>
</evidence>
<accession>A0AAD9UUD6</accession>
<dbReference type="Proteomes" id="UP001249851">
    <property type="component" value="Unassembled WGS sequence"/>
</dbReference>
<keyword evidence="2" id="KW-1185">Reference proteome</keyword>
<reference evidence="1" key="1">
    <citation type="journal article" date="2023" name="G3 (Bethesda)">
        <title>Whole genome assembly and annotation of the endangered Caribbean coral Acropora cervicornis.</title>
        <authorList>
            <person name="Selwyn J.D."/>
            <person name="Vollmer S.V."/>
        </authorList>
    </citation>
    <scope>NUCLEOTIDE SEQUENCE</scope>
    <source>
        <strain evidence="1">K2</strain>
    </source>
</reference>
<evidence type="ECO:0000313" key="2">
    <source>
        <dbReference type="Proteomes" id="UP001249851"/>
    </source>
</evidence>